<dbReference type="OrthoDB" id="424381at2759"/>
<comment type="caution">
    <text evidence="3">The sequence shown here is derived from an EMBL/GenBank/DDBJ whole genome shotgun (WGS) entry which is preliminary data.</text>
</comment>
<evidence type="ECO:0000256" key="2">
    <source>
        <dbReference type="SAM" id="Phobius"/>
    </source>
</evidence>
<accession>A0A812KHX4</accession>
<keyword evidence="4" id="KW-1185">Reference proteome</keyword>
<evidence type="ECO:0000313" key="4">
    <source>
        <dbReference type="Proteomes" id="UP000604046"/>
    </source>
</evidence>
<keyword evidence="2" id="KW-1133">Transmembrane helix</keyword>
<feature type="transmembrane region" description="Helical" evidence="2">
    <location>
        <begin position="147"/>
        <end position="168"/>
    </location>
</feature>
<feature type="transmembrane region" description="Helical" evidence="2">
    <location>
        <begin position="274"/>
        <end position="292"/>
    </location>
</feature>
<feature type="transmembrane region" description="Helical" evidence="2">
    <location>
        <begin position="396"/>
        <end position="413"/>
    </location>
</feature>
<name>A0A812KHX4_9DINO</name>
<gene>
    <name evidence="3" type="ORF">SNAT2548_LOCUS9067</name>
</gene>
<evidence type="ECO:0000313" key="3">
    <source>
        <dbReference type="EMBL" id="CAE7228235.1"/>
    </source>
</evidence>
<protein>
    <submittedName>
        <fullName evidence="3">Uncharacterized protein</fullName>
    </submittedName>
</protein>
<dbReference type="Proteomes" id="UP000604046">
    <property type="component" value="Unassembled WGS sequence"/>
</dbReference>
<keyword evidence="2" id="KW-0472">Membrane</keyword>
<feature type="region of interest" description="Disordered" evidence="1">
    <location>
        <begin position="467"/>
        <end position="519"/>
    </location>
</feature>
<sequence>MYNFVVSFGGCLFFQPRGASGAYSLEVSHLRQSTRSIKWERPRLRDKNDSRGVTKQEAFCWILYCPSLATVSMQFAKGQTLSHLLLDIFTYWAVYAAAAEYSTRFSADGSDHRLFYLLLAASIFFMDVNFTGDVMAPGNFYARRMHLSSLAACYVLIGLMHARVAFWLPACRRFATFHLLLNLATVALYIGAANTRSDKHCEVLCWMACALFLPRTYGLPNQHLTDSITSQRNAQDYIGRSENIMVFTLALVVRCITVGVQPGHVHVGEESFCIVMSCLMLVLLVKLLLYDVHIADTKWHAVRDETSRWRPAAFLSLVPVSMAGVMMMASGSFLVLDQQFKDYGDAAAAASQKAGRSFGQGFGLMLLSVTVMRLLHNKPPASSARSTRRVMMMWRVQVCVQLLCAAFAVFVAGKISGKQGLYACVLATATLIVLNLMDEFEELHSHRSNWKVVRTLSKMHALTRAMKKGSQASDDLLGSQDGTPKGAMTDSPKDSPKHVLETDSPKDSPKHLLEDLPKV</sequence>
<dbReference type="EMBL" id="CAJNDS010000690">
    <property type="protein sequence ID" value="CAE7228235.1"/>
    <property type="molecule type" value="Genomic_DNA"/>
</dbReference>
<dbReference type="AlphaFoldDB" id="A0A812KHX4"/>
<keyword evidence="2" id="KW-0812">Transmembrane</keyword>
<feature type="transmembrane region" description="Helical" evidence="2">
    <location>
        <begin position="174"/>
        <end position="192"/>
    </location>
</feature>
<feature type="transmembrane region" description="Helical" evidence="2">
    <location>
        <begin position="419"/>
        <end position="437"/>
    </location>
</feature>
<organism evidence="3 4">
    <name type="scientific">Symbiodinium natans</name>
    <dbReference type="NCBI Taxonomy" id="878477"/>
    <lineage>
        <taxon>Eukaryota</taxon>
        <taxon>Sar</taxon>
        <taxon>Alveolata</taxon>
        <taxon>Dinophyceae</taxon>
        <taxon>Suessiales</taxon>
        <taxon>Symbiodiniaceae</taxon>
        <taxon>Symbiodinium</taxon>
    </lineage>
</organism>
<feature type="transmembrane region" description="Helical" evidence="2">
    <location>
        <begin position="244"/>
        <end position="262"/>
    </location>
</feature>
<feature type="transmembrane region" description="Helical" evidence="2">
    <location>
        <begin position="114"/>
        <end position="135"/>
    </location>
</feature>
<evidence type="ECO:0000256" key="1">
    <source>
        <dbReference type="SAM" id="MobiDB-lite"/>
    </source>
</evidence>
<feature type="transmembrane region" description="Helical" evidence="2">
    <location>
        <begin position="356"/>
        <end position="375"/>
    </location>
</feature>
<feature type="compositionally biased region" description="Basic and acidic residues" evidence="1">
    <location>
        <begin position="491"/>
        <end position="519"/>
    </location>
</feature>
<proteinExistence type="predicted"/>
<reference evidence="3" key="1">
    <citation type="submission" date="2021-02" db="EMBL/GenBank/DDBJ databases">
        <authorList>
            <person name="Dougan E. K."/>
            <person name="Rhodes N."/>
            <person name="Thang M."/>
            <person name="Chan C."/>
        </authorList>
    </citation>
    <scope>NUCLEOTIDE SEQUENCE</scope>
</reference>
<feature type="transmembrane region" description="Helical" evidence="2">
    <location>
        <begin position="313"/>
        <end position="336"/>
    </location>
</feature>